<reference evidence="4" key="1">
    <citation type="submission" date="2016-11" db="UniProtKB">
        <authorList>
            <consortium name="WormBaseParasite"/>
        </authorList>
    </citation>
    <scope>IDENTIFICATION</scope>
</reference>
<keyword evidence="1" id="KW-0472">Membrane</keyword>
<keyword evidence="1" id="KW-0812">Transmembrane</keyword>
<sequence length="202" mass="23153">MKSLAIIALWFVMNSLALHPDFYMRFEADNSMFTDPPLVEVEEQADFFEQVWNNFFHERSKEPMKKLTSSTIFPMTTFATSPSPSSPSSSVLFETPHIPMETQQSAYSSAKPRGYIIYLVVYVLIMLILFVFLSNINRSCYRKATTQTFQHIDMDIDYGLECDSVAVLEIPTNTINTSKAFYIPGYGKQLSIVREVSQETDF</sequence>
<evidence type="ECO:0000256" key="1">
    <source>
        <dbReference type="SAM" id="Phobius"/>
    </source>
</evidence>
<dbReference type="eggNOG" id="ENOG502TIWK">
    <property type="taxonomic scope" value="Eukaryota"/>
</dbReference>
<proteinExistence type="predicted"/>
<evidence type="ECO:0000313" key="4">
    <source>
        <dbReference type="WBParaSite" id="Csp11.Scaffold622.g6228.t1"/>
    </source>
</evidence>
<evidence type="ECO:0000313" key="3">
    <source>
        <dbReference type="Proteomes" id="UP000095282"/>
    </source>
</evidence>
<keyword evidence="1" id="KW-1133">Transmembrane helix</keyword>
<dbReference type="WBParaSite" id="Csp11.Scaffold622.g6228.t1">
    <property type="protein sequence ID" value="Csp11.Scaffold622.g6228.t1"/>
    <property type="gene ID" value="Csp11.Scaffold622.g6228"/>
</dbReference>
<keyword evidence="2" id="KW-0732">Signal</keyword>
<keyword evidence="3" id="KW-1185">Reference proteome</keyword>
<feature type="signal peptide" evidence="2">
    <location>
        <begin position="1"/>
        <end position="17"/>
    </location>
</feature>
<organism evidence="3 4">
    <name type="scientific">Caenorhabditis tropicalis</name>
    <dbReference type="NCBI Taxonomy" id="1561998"/>
    <lineage>
        <taxon>Eukaryota</taxon>
        <taxon>Metazoa</taxon>
        <taxon>Ecdysozoa</taxon>
        <taxon>Nematoda</taxon>
        <taxon>Chromadorea</taxon>
        <taxon>Rhabditida</taxon>
        <taxon>Rhabditina</taxon>
        <taxon>Rhabditomorpha</taxon>
        <taxon>Rhabditoidea</taxon>
        <taxon>Rhabditidae</taxon>
        <taxon>Peloderinae</taxon>
        <taxon>Caenorhabditis</taxon>
    </lineage>
</organism>
<dbReference type="Proteomes" id="UP000095282">
    <property type="component" value="Unplaced"/>
</dbReference>
<accession>A0A1I7TID3</accession>
<feature type="transmembrane region" description="Helical" evidence="1">
    <location>
        <begin position="115"/>
        <end position="133"/>
    </location>
</feature>
<dbReference type="AlphaFoldDB" id="A0A1I7TID3"/>
<evidence type="ECO:0000256" key="2">
    <source>
        <dbReference type="SAM" id="SignalP"/>
    </source>
</evidence>
<feature type="chain" id="PRO_5009307550" evidence="2">
    <location>
        <begin position="18"/>
        <end position="202"/>
    </location>
</feature>
<name>A0A1I7TID3_9PELO</name>
<protein>
    <submittedName>
        <fullName evidence="4">Uncharacterized protein</fullName>
    </submittedName>
</protein>